<feature type="domain" description="ATP-grasp" evidence="7">
    <location>
        <begin position="185"/>
        <end position="365"/>
    </location>
</feature>
<feature type="compositionally biased region" description="Polar residues" evidence="6">
    <location>
        <begin position="29"/>
        <end position="38"/>
    </location>
</feature>
<dbReference type="PANTHER" id="PTHR10841:SF17">
    <property type="entry name" value="SYNAPSIN"/>
    <property type="match status" value="1"/>
</dbReference>
<dbReference type="SUPFAM" id="SSF56059">
    <property type="entry name" value="Glutathione synthetase ATP-binding domain-like"/>
    <property type="match status" value="1"/>
</dbReference>
<dbReference type="Gene3D" id="3.40.50.20">
    <property type="match status" value="1"/>
</dbReference>
<dbReference type="InterPro" id="IPR020897">
    <property type="entry name" value="Synapsin_pre-ATP-grasp_dom"/>
</dbReference>
<dbReference type="SUPFAM" id="SSF52440">
    <property type="entry name" value="PreATP-grasp domain"/>
    <property type="match status" value="1"/>
</dbReference>
<dbReference type="InterPro" id="IPR016185">
    <property type="entry name" value="PreATP-grasp_dom_sf"/>
</dbReference>
<evidence type="ECO:0000256" key="6">
    <source>
        <dbReference type="SAM" id="MobiDB-lite"/>
    </source>
</evidence>
<dbReference type="Pfam" id="PF02750">
    <property type="entry name" value="Synapsin_C"/>
    <property type="match status" value="1"/>
</dbReference>
<dbReference type="FunFam" id="3.30.470.20:FF:000059">
    <property type="entry name" value="Synapsin-3"/>
    <property type="match status" value="1"/>
</dbReference>
<keyword evidence="9" id="KW-1185">Reference proteome</keyword>
<dbReference type="Proteomes" id="UP001159428">
    <property type="component" value="Unassembled WGS sequence"/>
</dbReference>
<dbReference type="PRINTS" id="PR01368">
    <property type="entry name" value="SYNAPSIN"/>
</dbReference>
<accession>A0AAU9WUF7</accession>
<proteinExistence type="inferred from homology"/>
<dbReference type="PANTHER" id="PTHR10841">
    <property type="entry name" value="SYNAPSIN"/>
    <property type="match status" value="1"/>
</dbReference>
<keyword evidence="3" id="KW-0770">Synapse</keyword>
<name>A0AAU9WUF7_9CNID</name>
<evidence type="ECO:0000256" key="2">
    <source>
        <dbReference type="ARBA" id="ARBA00022553"/>
    </source>
</evidence>
<dbReference type="AlphaFoldDB" id="A0AAU9WUF7"/>
<dbReference type="FunFam" id="3.40.50.20:FF:000008">
    <property type="entry name" value="Synapsin III"/>
    <property type="match status" value="1"/>
</dbReference>
<comment type="subcellular location">
    <subcellularLocation>
        <location evidence="4">Synapse</location>
    </subcellularLocation>
</comment>
<dbReference type="FunFam" id="3.30.1490.20:FF:000008">
    <property type="entry name" value="Synapsin I"/>
    <property type="match status" value="1"/>
</dbReference>
<evidence type="ECO:0000256" key="1">
    <source>
        <dbReference type="ARBA" id="ARBA00008243"/>
    </source>
</evidence>
<gene>
    <name evidence="8" type="ORF">PMEA_00012252</name>
</gene>
<dbReference type="InterPro" id="IPR013815">
    <property type="entry name" value="ATP_grasp_subdomain_1"/>
</dbReference>
<comment type="caution">
    <text evidence="8">The sequence shown here is derived from an EMBL/GenBank/DDBJ whole genome shotgun (WGS) entry which is preliminary data.</text>
</comment>
<protein>
    <recommendedName>
        <fullName evidence="7">ATP-grasp domain-containing protein</fullName>
    </recommendedName>
</protein>
<dbReference type="InterPro" id="IPR001359">
    <property type="entry name" value="Synapsin"/>
</dbReference>
<dbReference type="GO" id="GO:0007269">
    <property type="term" value="P:neurotransmitter secretion"/>
    <property type="evidence" value="ECO:0007669"/>
    <property type="project" value="InterPro"/>
</dbReference>
<sequence>MMEFLQKLKISGGVNLSNLRPSRTDSQERTTNFTSPSSPKHDSKEEVSPLPPRGSPAAKKMKILLVIDSPDTDWAKIFKGRQLHGGVYDVRVEQAQFADLNLASYSDSGTMVDIQVYREGTVVVRSFRPDFVLVRQSVRGVGPKEDYRNILLGLQFGNVPSVNSLTSIYNFAEKPWVFAQLIQLQKRLGKDEFPLVEQAYYPNYKEMLITPKFPVVVKVGHANGGYGKVCVHNHRSFQDIASIVALTDTYATTEPFIAGKCDVRIQKIGTHYRAFKRTSISDNWKTNTGSAVLEEIAITDRYKKWVDECSQLFGGGLDIMCVEVIVGKDNKDYIIEVNDTAMRLFSDTQDEDQRRIADLVIARMEKEYPPTLEPRTATGAALTGAFTSLKFFSVAGAFKVIGGPGAPKVSEGATKTEKKKNGLFSGFID</sequence>
<dbReference type="GO" id="GO:0005524">
    <property type="term" value="F:ATP binding"/>
    <property type="evidence" value="ECO:0007669"/>
    <property type="project" value="UniProtKB-UniRule"/>
</dbReference>
<dbReference type="InterPro" id="IPR011761">
    <property type="entry name" value="ATP-grasp"/>
</dbReference>
<keyword evidence="2" id="KW-0597">Phosphoprotein</keyword>
<feature type="region of interest" description="Disordered" evidence="6">
    <location>
        <begin position="15"/>
        <end position="56"/>
    </location>
</feature>
<evidence type="ECO:0000256" key="5">
    <source>
        <dbReference type="PROSITE-ProRule" id="PRU00409"/>
    </source>
</evidence>
<dbReference type="EMBL" id="CALNXJ010000021">
    <property type="protein sequence ID" value="CAH3125732.1"/>
    <property type="molecule type" value="Genomic_DNA"/>
</dbReference>
<evidence type="ECO:0000259" key="7">
    <source>
        <dbReference type="PROSITE" id="PS50975"/>
    </source>
</evidence>
<evidence type="ECO:0000313" key="8">
    <source>
        <dbReference type="EMBL" id="CAH3125732.1"/>
    </source>
</evidence>
<dbReference type="Pfam" id="PF02078">
    <property type="entry name" value="Synapsin"/>
    <property type="match status" value="1"/>
</dbReference>
<organism evidence="8 9">
    <name type="scientific">Pocillopora meandrina</name>
    <dbReference type="NCBI Taxonomy" id="46732"/>
    <lineage>
        <taxon>Eukaryota</taxon>
        <taxon>Metazoa</taxon>
        <taxon>Cnidaria</taxon>
        <taxon>Anthozoa</taxon>
        <taxon>Hexacorallia</taxon>
        <taxon>Scleractinia</taxon>
        <taxon>Astrocoeniina</taxon>
        <taxon>Pocilloporidae</taxon>
        <taxon>Pocillopora</taxon>
    </lineage>
</organism>
<dbReference type="InterPro" id="IPR020898">
    <property type="entry name" value="Synapsin_ATP-bd_dom"/>
</dbReference>
<dbReference type="PROSITE" id="PS50975">
    <property type="entry name" value="ATP_GRASP"/>
    <property type="match status" value="1"/>
</dbReference>
<dbReference type="Gene3D" id="3.30.470.20">
    <property type="entry name" value="ATP-grasp fold, B domain"/>
    <property type="match status" value="1"/>
</dbReference>
<keyword evidence="5" id="KW-0547">Nucleotide-binding</keyword>
<comment type="similarity">
    <text evidence="1">Belongs to the synapsin family.</text>
</comment>
<dbReference type="GO" id="GO:0046872">
    <property type="term" value="F:metal ion binding"/>
    <property type="evidence" value="ECO:0007669"/>
    <property type="project" value="InterPro"/>
</dbReference>
<evidence type="ECO:0000313" key="9">
    <source>
        <dbReference type="Proteomes" id="UP001159428"/>
    </source>
</evidence>
<dbReference type="Gene3D" id="3.30.1490.20">
    <property type="entry name" value="ATP-grasp fold, A domain"/>
    <property type="match status" value="1"/>
</dbReference>
<keyword evidence="5" id="KW-0067">ATP-binding</keyword>
<dbReference type="GO" id="GO:0030672">
    <property type="term" value="C:synaptic vesicle membrane"/>
    <property type="evidence" value="ECO:0007669"/>
    <property type="project" value="TreeGrafter"/>
</dbReference>
<evidence type="ECO:0000256" key="4">
    <source>
        <dbReference type="ARBA" id="ARBA00034103"/>
    </source>
</evidence>
<reference evidence="8 9" key="1">
    <citation type="submission" date="2022-05" db="EMBL/GenBank/DDBJ databases">
        <authorList>
            <consortium name="Genoscope - CEA"/>
            <person name="William W."/>
        </authorList>
    </citation>
    <scope>NUCLEOTIDE SEQUENCE [LARGE SCALE GENOMIC DNA]</scope>
</reference>
<evidence type="ECO:0000256" key="3">
    <source>
        <dbReference type="ARBA" id="ARBA00023018"/>
    </source>
</evidence>